<dbReference type="GO" id="GO:0003723">
    <property type="term" value="F:RNA binding"/>
    <property type="evidence" value="ECO:0007669"/>
    <property type="project" value="TreeGrafter"/>
</dbReference>
<feature type="compositionally biased region" description="Basic and acidic residues" evidence="9">
    <location>
        <begin position="60"/>
        <end position="74"/>
    </location>
</feature>
<dbReference type="SMART" id="SM00343">
    <property type="entry name" value="ZnF_C2HC"/>
    <property type="match status" value="4"/>
</dbReference>
<dbReference type="GO" id="GO:0031499">
    <property type="term" value="C:TRAMP complex"/>
    <property type="evidence" value="ECO:0007669"/>
    <property type="project" value="TreeGrafter"/>
</dbReference>
<sequence>MSLDEVIDLTLPSPTPSKLTSHEKEISTSENPAISEPRKNERKRRRQNSALATAPATASKSRDTSTERGKDGDRKPKRKKKQIIKNGESEQVVDFTKDEESPTVAEPQSDNLFYVDVDPLPIPTSRFDIHSSKKEGDIPSDQLLVPAHVTIFGSTPFQIIAPPTPSDSEEEDFIKYLDYDDATDVVRYFHDAPNEAAQIERTICKNCGVEGQHKTRDCPVMICLTCGARNEHSTRSCPISKTCFNCGMKGHINADCPNRGSVKTSRYEYKCERCSSSTHKTNANISNTFGIQECPTWWRLYEYSLIEDQARILGLRREKRNLELGEGGEGFVADDEWCYNCGESGHLGDDCETLTSVNQSEEQSAFGKANIMNGPFYDPNAPKASSSRSLVRDWGKVDKLTNINIDGVGKKARLKAKAAMQKRQSRQEDDDLDDWFGNSARPKSSNNQAPPSEPAAHSKKLSFGKSIGFQFKPISLPDRPPNPPSLLDRISDSPPESRSSRRSDRRERPRHRDRDRYDHSPQSYRDKDRDRHRRRDDARPSKQSEMPAARPDIGPRYRGGYGR</sequence>
<dbReference type="GO" id="GO:0071035">
    <property type="term" value="P:nuclear polyadenylation-dependent rRNA catabolic process"/>
    <property type="evidence" value="ECO:0007669"/>
    <property type="project" value="TreeGrafter"/>
</dbReference>
<comment type="caution">
    <text evidence="11">The sequence shown here is derived from an EMBL/GenBank/DDBJ whole genome shotgun (WGS) entry which is preliminary data.</text>
</comment>
<name>A0A9P6ESH9_9AGAR</name>
<dbReference type="InterPro" id="IPR051644">
    <property type="entry name" value="TRAMP_AT-DNA-binding"/>
</dbReference>
<evidence type="ECO:0000256" key="2">
    <source>
        <dbReference type="ARBA" id="ARBA00022664"/>
    </source>
</evidence>
<keyword evidence="7" id="KW-0539">Nucleus</keyword>
<keyword evidence="12" id="KW-1185">Reference proteome</keyword>
<dbReference type="GO" id="GO:0071031">
    <property type="term" value="P:nuclear mRNA surveillance of mRNA 3'-end processing"/>
    <property type="evidence" value="ECO:0007669"/>
    <property type="project" value="TreeGrafter"/>
</dbReference>
<feature type="domain" description="CCHC-type" evidence="10">
    <location>
        <begin position="338"/>
        <end position="351"/>
    </location>
</feature>
<dbReference type="Pfam" id="PF00098">
    <property type="entry name" value="zf-CCHC"/>
    <property type="match status" value="2"/>
</dbReference>
<keyword evidence="5 8" id="KW-0863">Zinc-finger</keyword>
<feature type="region of interest" description="Disordered" evidence="9">
    <location>
        <begin position="471"/>
        <end position="563"/>
    </location>
</feature>
<keyword evidence="4" id="KW-0677">Repeat</keyword>
<dbReference type="PROSITE" id="PS50158">
    <property type="entry name" value="ZF_CCHC"/>
    <property type="match status" value="2"/>
</dbReference>
<evidence type="ECO:0000256" key="1">
    <source>
        <dbReference type="ARBA" id="ARBA00004123"/>
    </source>
</evidence>
<accession>A0A9P6ESH9</accession>
<protein>
    <recommendedName>
        <fullName evidence="10">CCHC-type domain-containing protein</fullName>
    </recommendedName>
</protein>
<evidence type="ECO:0000256" key="8">
    <source>
        <dbReference type="PROSITE-ProRule" id="PRU00047"/>
    </source>
</evidence>
<dbReference type="GO" id="GO:0071036">
    <property type="term" value="P:nuclear polyadenylation-dependent snoRNA catabolic process"/>
    <property type="evidence" value="ECO:0007669"/>
    <property type="project" value="TreeGrafter"/>
</dbReference>
<evidence type="ECO:0000259" key="10">
    <source>
        <dbReference type="PROSITE" id="PS50158"/>
    </source>
</evidence>
<feature type="compositionally biased region" description="Polar residues" evidence="9">
    <location>
        <begin position="441"/>
        <end position="450"/>
    </location>
</feature>
<evidence type="ECO:0000313" key="12">
    <source>
        <dbReference type="Proteomes" id="UP000807306"/>
    </source>
</evidence>
<dbReference type="SUPFAM" id="SSF57756">
    <property type="entry name" value="Retrovirus zinc finger-like domains"/>
    <property type="match status" value="2"/>
</dbReference>
<keyword evidence="2" id="KW-0507">mRNA processing</keyword>
<dbReference type="OrthoDB" id="7608935at2759"/>
<evidence type="ECO:0000256" key="3">
    <source>
        <dbReference type="ARBA" id="ARBA00022723"/>
    </source>
</evidence>
<dbReference type="EMBL" id="MU157826">
    <property type="protein sequence ID" value="KAF9534352.1"/>
    <property type="molecule type" value="Genomic_DNA"/>
</dbReference>
<dbReference type="GO" id="GO:0071037">
    <property type="term" value="P:nuclear polyadenylation-dependent snRNA catabolic process"/>
    <property type="evidence" value="ECO:0007669"/>
    <property type="project" value="TreeGrafter"/>
</dbReference>
<evidence type="ECO:0000256" key="4">
    <source>
        <dbReference type="ARBA" id="ARBA00022737"/>
    </source>
</evidence>
<keyword evidence="3" id="KW-0479">Metal-binding</keyword>
<feature type="compositionally biased region" description="Polar residues" evidence="9">
    <location>
        <begin position="48"/>
        <end position="59"/>
    </location>
</feature>
<dbReference type="Gene3D" id="4.10.60.10">
    <property type="entry name" value="Zinc finger, CCHC-type"/>
    <property type="match status" value="2"/>
</dbReference>
<dbReference type="GO" id="GO:0006397">
    <property type="term" value="P:mRNA processing"/>
    <property type="evidence" value="ECO:0007669"/>
    <property type="project" value="UniProtKB-KW"/>
</dbReference>
<evidence type="ECO:0000256" key="7">
    <source>
        <dbReference type="ARBA" id="ARBA00023242"/>
    </source>
</evidence>
<dbReference type="PANTHER" id="PTHR46543">
    <property type="entry name" value="ZINC FINGER CCHC DOMAIN-CONTAINING PROTEIN 7"/>
    <property type="match status" value="1"/>
</dbReference>
<feature type="domain" description="CCHC-type" evidence="10">
    <location>
        <begin position="243"/>
        <end position="258"/>
    </location>
</feature>
<dbReference type="GO" id="GO:0008270">
    <property type="term" value="F:zinc ion binding"/>
    <property type="evidence" value="ECO:0007669"/>
    <property type="project" value="UniProtKB-KW"/>
</dbReference>
<comment type="subcellular location">
    <subcellularLocation>
        <location evidence="1">Nucleus</location>
    </subcellularLocation>
</comment>
<feature type="region of interest" description="Disordered" evidence="9">
    <location>
        <begin position="416"/>
        <end position="459"/>
    </location>
</feature>
<gene>
    <name evidence="11" type="ORF">CPB83DRAFT_931053</name>
</gene>
<dbReference type="InterPro" id="IPR036875">
    <property type="entry name" value="Znf_CCHC_sf"/>
</dbReference>
<dbReference type="Proteomes" id="UP000807306">
    <property type="component" value="Unassembled WGS sequence"/>
</dbReference>
<dbReference type="GO" id="GO:0071038">
    <property type="term" value="P:TRAMP-dependent tRNA surveillance pathway"/>
    <property type="evidence" value="ECO:0007669"/>
    <property type="project" value="TreeGrafter"/>
</dbReference>
<keyword evidence="6" id="KW-0862">Zinc</keyword>
<dbReference type="PANTHER" id="PTHR46543:SF1">
    <property type="entry name" value="ZINC FINGER CCHC DOMAIN-CONTAINING PROTEIN 7"/>
    <property type="match status" value="1"/>
</dbReference>
<reference evidence="11" key="1">
    <citation type="submission" date="2020-11" db="EMBL/GenBank/DDBJ databases">
        <authorList>
            <consortium name="DOE Joint Genome Institute"/>
            <person name="Ahrendt S."/>
            <person name="Riley R."/>
            <person name="Andreopoulos W."/>
            <person name="Labutti K."/>
            <person name="Pangilinan J."/>
            <person name="Ruiz-Duenas F.J."/>
            <person name="Barrasa J.M."/>
            <person name="Sanchez-Garcia M."/>
            <person name="Camarero S."/>
            <person name="Miyauchi S."/>
            <person name="Serrano A."/>
            <person name="Linde D."/>
            <person name="Babiker R."/>
            <person name="Drula E."/>
            <person name="Ayuso-Fernandez I."/>
            <person name="Pacheco R."/>
            <person name="Padilla G."/>
            <person name="Ferreira P."/>
            <person name="Barriuso J."/>
            <person name="Kellner H."/>
            <person name="Castanera R."/>
            <person name="Alfaro M."/>
            <person name="Ramirez L."/>
            <person name="Pisabarro A.G."/>
            <person name="Kuo A."/>
            <person name="Tritt A."/>
            <person name="Lipzen A."/>
            <person name="He G."/>
            <person name="Yan M."/>
            <person name="Ng V."/>
            <person name="Cullen D."/>
            <person name="Martin F."/>
            <person name="Rosso M.-N."/>
            <person name="Henrissat B."/>
            <person name="Hibbett D."/>
            <person name="Martinez A.T."/>
            <person name="Grigoriev I.V."/>
        </authorList>
    </citation>
    <scope>NUCLEOTIDE SEQUENCE</scope>
    <source>
        <strain evidence="11">CBS 506.95</strain>
    </source>
</reference>
<evidence type="ECO:0000256" key="6">
    <source>
        <dbReference type="ARBA" id="ARBA00022833"/>
    </source>
</evidence>
<dbReference type="GO" id="GO:0071039">
    <property type="term" value="P:nuclear polyadenylation-dependent CUT catabolic process"/>
    <property type="evidence" value="ECO:0007669"/>
    <property type="project" value="TreeGrafter"/>
</dbReference>
<organism evidence="11 12">
    <name type="scientific">Crepidotus variabilis</name>
    <dbReference type="NCBI Taxonomy" id="179855"/>
    <lineage>
        <taxon>Eukaryota</taxon>
        <taxon>Fungi</taxon>
        <taxon>Dikarya</taxon>
        <taxon>Basidiomycota</taxon>
        <taxon>Agaricomycotina</taxon>
        <taxon>Agaricomycetes</taxon>
        <taxon>Agaricomycetidae</taxon>
        <taxon>Agaricales</taxon>
        <taxon>Agaricineae</taxon>
        <taxon>Crepidotaceae</taxon>
        <taxon>Crepidotus</taxon>
    </lineage>
</organism>
<dbReference type="AlphaFoldDB" id="A0A9P6ESH9"/>
<evidence type="ECO:0000256" key="5">
    <source>
        <dbReference type="ARBA" id="ARBA00022771"/>
    </source>
</evidence>
<proteinExistence type="predicted"/>
<feature type="region of interest" description="Disordered" evidence="9">
    <location>
        <begin position="1"/>
        <end position="108"/>
    </location>
</feature>
<evidence type="ECO:0000256" key="9">
    <source>
        <dbReference type="SAM" id="MobiDB-lite"/>
    </source>
</evidence>
<evidence type="ECO:0000313" key="11">
    <source>
        <dbReference type="EMBL" id="KAF9534352.1"/>
    </source>
</evidence>
<dbReference type="InterPro" id="IPR001878">
    <property type="entry name" value="Znf_CCHC"/>
</dbReference>
<feature type="compositionally biased region" description="Basic and acidic residues" evidence="9">
    <location>
        <begin position="498"/>
        <end position="542"/>
    </location>
</feature>